<dbReference type="Proteomes" id="UP000075683">
    <property type="component" value="Unassembled WGS sequence"/>
</dbReference>
<sequence length="40" mass="4532">MVFIEKSISPPPSVFKFGGILIGWSAANDPYFNHPFRLNH</sequence>
<comment type="caution">
    <text evidence="1">The sequence shown here is derived from an EMBL/GenBank/DDBJ whole genome shotgun (WGS) entry which is preliminary data.</text>
</comment>
<evidence type="ECO:0000313" key="2">
    <source>
        <dbReference type="Proteomes" id="UP000075683"/>
    </source>
</evidence>
<organism evidence="1 2">
    <name type="scientific">Caldibacillus debilis</name>
    <dbReference type="NCBI Taxonomy" id="301148"/>
    <lineage>
        <taxon>Bacteria</taxon>
        <taxon>Bacillati</taxon>
        <taxon>Bacillota</taxon>
        <taxon>Bacilli</taxon>
        <taxon>Bacillales</taxon>
        <taxon>Bacillaceae</taxon>
        <taxon>Caldibacillus</taxon>
    </lineage>
</organism>
<reference evidence="1 2" key="1">
    <citation type="submission" date="2016-01" db="EMBL/GenBank/DDBJ databases">
        <title>Draft Genome Sequences of Seven Thermophilic Sporeformers Isolated from Foods.</title>
        <authorList>
            <person name="Berendsen E.M."/>
            <person name="Wells-Bennik M.H."/>
            <person name="Krawcyk A.O."/>
            <person name="De Jong A."/>
            <person name="Holsappel S."/>
            <person name="Eijlander R.T."/>
            <person name="Kuipers O.P."/>
        </authorList>
    </citation>
    <scope>NUCLEOTIDE SEQUENCE [LARGE SCALE GENOMIC DNA]</scope>
    <source>
        <strain evidence="1 2">B4135</strain>
    </source>
</reference>
<name>A0A150L6G7_9BACI</name>
<proteinExistence type="predicted"/>
<dbReference type="AlphaFoldDB" id="A0A150L6G7"/>
<gene>
    <name evidence="1" type="ORF">B4135_4267</name>
</gene>
<evidence type="ECO:0000313" key="1">
    <source>
        <dbReference type="EMBL" id="KYD07586.1"/>
    </source>
</evidence>
<dbReference type="EMBL" id="LQYT01000147">
    <property type="protein sequence ID" value="KYD07586.1"/>
    <property type="molecule type" value="Genomic_DNA"/>
</dbReference>
<protein>
    <submittedName>
        <fullName evidence="1">Uncharacterized protein</fullName>
    </submittedName>
</protein>
<accession>A0A150L6G7</accession>